<protein>
    <recommendedName>
        <fullName evidence="4">Permease</fullName>
    </recommendedName>
</protein>
<comment type="caution">
    <text evidence="2">The sequence shown here is derived from an EMBL/GenBank/DDBJ whole genome shotgun (WGS) entry which is preliminary data.</text>
</comment>
<evidence type="ECO:0000313" key="2">
    <source>
        <dbReference type="EMBL" id="GEQ35735.1"/>
    </source>
</evidence>
<feature type="transmembrane region" description="Helical" evidence="1">
    <location>
        <begin position="12"/>
        <end position="30"/>
    </location>
</feature>
<dbReference type="EMBL" id="BKBI01000008">
    <property type="protein sequence ID" value="GEQ35735.1"/>
    <property type="molecule type" value="Genomic_DNA"/>
</dbReference>
<organism evidence="2 3">
    <name type="scientific">Marinilactibacillus psychrotolerans</name>
    <dbReference type="NCBI Taxonomy" id="191770"/>
    <lineage>
        <taxon>Bacteria</taxon>
        <taxon>Bacillati</taxon>
        <taxon>Bacillota</taxon>
        <taxon>Bacilli</taxon>
        <taxon>Lactobacillales</taxon>
        <taxon>Carnobacteriaceae</taxon>
        <taxon>Marinilactibacillus</taxon>
    </lineage>
</organism>
<name>A0AAV3WRH4_9LACT</name>
<gene>
    <name evidence="2" type="ORF">M132T_12430</name>
</gene>
<dbReference type="GeneID" id="96911159"/>
<evidence type="ECO:0000313" key="3">
    <source>
        <dbReference type="Proteomes" id="UP000887127"/>
    </source>
</evidence>
<accession>A0AAV3WRH4</accession>
<feature type="transmembrane region" description="Helical" evidence="1">
    <location>
        <begin position="72"/>
        <end position="90"/>
    </location>
</feature>
<dbReference type="Proteomes" id="UP000887127">
    <property type="component" value="Unassembled WGS sequence"/>
</dbReference>
<dbReference type="AlphaFoldDB" id="A0AAV3WRH4"/>
<feature type="transmembrane region" description="Helical" evidence="1">
    <location>
        <begin position="96"/>
        <end position="117"/>
    </location>
</feature>
<keyword evidence="1" id="KW-1133">Transmembrane helix</keyword>
<sequence length="122" mass="14264">MARERKKFLLENFLVYLGCIFVGAICNTFLDFNDKFDNNILFLILPISGVLLSLTINFLLRKNETYVQKKNNKRLVMLLLILIIVLRLFPTLYPKSMVELVIFLTVIFILVILQDLIPRKNS</sequence>
<dbReference type="RefSeq" id="WP_091760720.1">
    <property type="nucleotide sequence ID" value="NZ_BJVX01000006.1"/>
</dbReference>
<proteinExistence type="predicted"/>
<evidence type="ECO:0000256" key="1">
    <source>
        <dbReference type="SAM" id="Phobius"/>
    </source>
</evidence>
<reference evidence="2" key="1">
    <citation type="submission" date="2019-08" db="EMBL/GenBank/DDBJ databases">
        <title>Marinilactibacillus psychrotolerans M13-2T whole genome sequencing project.</title>
        <authorList>
            <person name="Ishikawa M."/>
            <person name="Suzuki T."/>
            <person name="Matsutani M."/>
        </authorList>
    </citation>
    <scope>NUCLEOTIDE SEQUENCE</scope>
    <source>
        <strain evidence="2">M13-2T</strain>
    </source>
</reference>
<evidence type="ECO:0008006" key="4">
    <source>
        <dbReference type="Google" id="ProtNLM"/>
    </source>
</evidence>
<feature type="transmembrane region" description="Helical" evidence="1">
    <location>
        <begin position="42"/>
        <end position="60"/>
    </location>
</feature>
<keyword evidence="1" id="KW-0472">Membrane</keyword>
<keyword evidence="1" id="KW-0812">Transmembrane</keyword>